<comment type="caution">
    <text evidence="3">The sequence shown here is derived from an EMBL/GenBank/DDBJ whole genome shotgun (WGS) entry which is preliminary data.</text>
</comment>
<feature type="transmembrane region" description="Helical" evidence="2">
    <location>
        <begin position="226"/>
        <end position="247"/>
    </location>
</feature>
<feature type="transmembrane region" description="Helical" evidence="2">
    <location>
        <begin position="268"/>
        <end position="290"/>
    </location>
</feature>
<evidence type="ECO:0000256" key="1">
    <source>
        <dbReference type="SAM" id="MobiDB-lite"/>
    </source>
</evidence>
<accession>A0A9P5JWX7</accession>
<proteinExistence type="predicted"/>
<dbReference type="AlphaFoldDB" id="A0A9P5JWX7"/>
<evidence type="ECO:0000313" key="4">
    <source>
        <dbReference type="Proteomes" id="UP000759537"/>
    </source>
</evidence>
<keyword evidence="4" id="KW-1185">Reference proteome</keyword>
<dbReference type="EMBL" id="WHVB01000034">
    <property type="protein sequence ID" value="KAF8467908.1"/>
    <property type="molecule type" value="Genomic_DNA"/>
</dbReference>
<dbReference type="Proteomes" id="UP000759537">
    <property type="component" value="Unassembled WGS sequence"/>
</dbReference>
<protein>
    <submittedName>
        <fullName evidence="3">Uncharacterized protein</fullName>
    </submittedName>
</protein>
<dbReference type="OrthoDB" id="3268450at2759"/>
<feature type="transmembrane region" description="Helical" evidence="2">
    <location>
        <begin position="171"/>
        <end position="191"/>
    </location>
</feature>
<feature type="transmembrane region" description="Helical" evidence="2">
    <location>
        <begin position="200"/>
        <end position="220"/>
    </location>
</feature>
<evidence type="ECO:0000256" key="2">
    <source>
        <dbReference type="SAM" id="Phobius"/>
    </source>
</evidence>
<gene>
    <name evidence="3" type="ORF">DFH94DRAFT_777318</name>
</gene>
<keyword evidence="2" id="KW-1133">Transmembrane helix</keyword>
<keyword evidence="2" id="KW-0812">Transmembrane</keyword>
<organism evidence="3 4">
    <name type="scientific">Russula ochroleuca</name>
    <dbReference type="NCBI Taxonomy" id="152965"/>
    <lineage>
        <taxon>Eukaryota</taxon>
        <taxon>Fungi</taxon>
        <taxon>Dikarya</taxon>
        <taxon>Basidiomycota</taxon>
        <taxon>Agaricomycotina</taxon>
        <taxon>Agaricomycetes</taxon>
        <taxon>Russulales</taxon>
        <taxon>Russulaceae</taxon>
        <taxon>Russula</taxon>
    </lineage>
</organism>
<feature type="transmembrane region" description="Helical" evidence="2">
    <location>
        <begin position="125"/>
        <end position="145"/>
    </location>
</feature>
<reference evidence="3" key="1">
    <citation type="submission" date="2019-10" db="EMBL/GenBank/DDBJ databases">
        <authorList>
            <consortium name="DOE Joint Genome Institute"/>
            <person name="Kuo A."/>
            <person name="Miyauchi S."/>
            <person name="Kiss E."/>
            <person name="Drula E."/>
            <person name="Kohler A."/>
            <person name="Sanchez-Garcia M."/>
            <person name="Andreopoulos B."/>
            <person name="Barry K.W."/>
            <person name="Bonito G."/>
            <person name="Buee M."/>
            <person name="Carver A."/>
            <person name="Chen C."/>
            <person name="Cichocki N."/>
            <person name="Clum A."/>
            <person name="Culley D."/>
            <person name="Crous P.W."/>
            <person name="Fauchery L."/>
            <person name="Girlanda M."/>
            <person name="Hayes R."/>
            <person name="Keri Z."/>
            <person name="LaButti K."/>
            <person name="Lipzen A."/>
            <person name="Lombard V."/>
            <person name="Magnuson J."/>
            <person name="Maillard F."/>
            <person name="Morin E."/>
            <person name="Murat C."/>
            <person name="Nolan M."/>
            <person name="Ohm R."/>
            <person name="Pangilinan J."/>
            <person name="Pereira M."/>
            <person name="Perotto S."/>
            <person name="Peter M."/>
            <person name="Riley R."/>
            <person name="Sitrit Y."/>
            <person name="Stielow B."/>
            <person name="Szollosi G."/>
            <person name="Zifcakova L."/>
            <person name="Stursova M."/>
            <person name="Spatafora J.W."/>
            <person name="Tedersoo L."/>
            <person name="Vaario L.-M."/>
            <person name="Yamada A."/>
            <person name="Yan M."/>
            <person name="Wang P."/>
            <person name="Xu J."/>
            <person name="Bruns T."/>
            <person name="Baldrian P."/>
            <person name="Vilgalys R."/>
            <person name="Henrissat B."/>
            <person name="Grigoriev I.V."/>
            <person name="Hibbett D."/>
            <person name="Nagy L.G."/>
            <person name="Martin F.M."/>
        </authorList>
    </citation>
    <scope>NUCLEOTIDE SEQUENCE</scope>
    <source>
        <strain evidence="3">Prilba</strain>
    </source>
</reference>
<feature type="transmembrane region" description="Helical" evidence="2">
    <location>
        <begin position="41"/>
        <end position="61"/>
    </location>
</feature>
<reference evidence="3" key="2">
    <citation type="journal article" date="2020" name="Nat. Commun.">
        <title>Large-scale genome sequencing of mycorrhizal fungi provides insights into the early evolution of symbiotic traits.</title>
        <authorList>
            <person name="Miyauchi S."/>
            <person name="Kiss E."/>
            <person name="Kuo A."/>
            <person name="Drula E."/>
            <person name="Kohler A."/>
            <person name="Sanchez-Garcia M."/>
            <person name="Morin E."/>
            <person name="Andreopoulos B."/>
            <person name="Barry K.W."/>
            <person name="Bonito G."/>
            <person name="Buee M."/>
            <person name="Carver A."/>
            <person name="Chen C."/>
            <person name="Cichocki N."/>
            <person name="Clum A."/>
            <person name="Culley D."/>
            <person name="Crous P.W."/>
            <person name="Fauchery L."/>
            <person name="Girlanda M."/>
            <person name="Hayes R.D."/>
            <person name="Keri Z."/>
            <person name="LaButti K."/>
            <person name="Lipzen A."/>
            <person name="Lombard V."/>
            <person name="Magnuson J."/>
            <person name="Maillard F."/>
            <person name="Murat C."/>
            <person name="Nolan M."/>
            <person name="Ohm R.A."/>
            <person name="Pangilinan J."/>
            <person name="Pereira M.F."/>
            <person name="Perotto S."/>
            <person name="Peter M."/>
            <person name="Pfister S."/>
            <person name="Riley R."/>
            <person name="Sitrit Y."/>
            <person name="Stielow J.B."/>
            <person name="Szollosi G."/>
            <person name="Zifcakova L."/>
            <person name="Stursova M."/>
            <person name="Spatafora J.W."/>
            <person name="Tedersoo L."/>
            <person name="Vaario L.M."/>
            <person name="Yamada A."/>
            <person name="Yan M."/>
            <person name="Wang P."/>
            <person name="Xu J."/>
            <person name="Bruns T."/>
            <person name="Baldrian P."/>
            <person name="Vilgalys R."/>
            <person name="Dunand C."/>
            <person name="Henrissat B."/>
            <person name="Grigoriev I.V."/>
            <person name="Hibbett D."/>
            <person name="Nagy L.G."/>
            <person name="Martin F.M."/>
        </authorList>
    </citation>
    <scope>NUCLEOTIDE SEQUENCE</scope>
    <source>
        <strain evidence="3">Prilba</strain>
    </source>
</reference>
<sequence length="378" mass="43287">MDITDIRLEIRSVEQGQDPGEPTSPDIREGNKQDDSKRPPLGVPLTGYLLFTISWILGLLVPKAVYSYRGQTVIPTTLDWVGGIVFAFISLGLGEIKDKRPELFPRFFEVDLAPCILEFLCRNDVLVWFSFVLPFLLAMEGMSFMEHSKRQVAKYATTSEVAQFSKGPTQFVFGVSVVVFLFCLQGLRALWPKGFEGNRYYIFSISTVMVVAHMQFMGVIQSDSTFVHIMNLMTMRLYMWMAVGFSWRPSEREHEGFFSRHFPFLQHITPYSDAIVIVILVIWEVTVMNIPEMPKVPALYSSLFFCGSLVSVRRRFSAIIPPSWVSWFTWEAAYNRVRSAGSKASEYAMGIHRKVRSARWEAWVSVRDIYDRIRGTGS</sequence>
<feature type="transmembrane region" description="Helical" evidence="2">
    <location>
        <begin position="73"/>
        <end position="93"/>
    </location>
</feature>
<name>A0A9P5JWX7_9AGAM</name>
<keyword evidence="2" id="KW-0472">Membrane</keyword>
<feature type="region of interest" description="Disordered" evidence="1">
    <location>
        <begin position="12"/>
        <end position="39"/>
    </location>
</feature>
<feature type="compositionally biased region" description="Basic and acidic residues" evidence="1">
    <location>
        <begin position="26"/>
        <end position="38"/>
    </location>
</feature>
<evidence type="ECO:0000313" key="3">
    <source>
        <dbReference type="EMBL" id="KAF8467908.1"/>
    </source>
</evidence>